<dbReference type="PROSITE" id="PS00012">
    <property type="entry name" value="PHOSPHOPANTETHEINE"/>
    <property type="match status" value="1"/>
</dbReference>
<evidence type="ECO:0000256" key="8">
    <source>
        <dbReference type="SAM" id="MobiDB-lite"/>
    </source>
</evidence>
<dbReference type="PROSITE" id="PS50075">
    <property type="entry name" value="CARRIER"/>
    <property type="match status" value="1"/>
</dbReference>
<keyword evidence="7" id="KW-0963">Cytoplasm</keyword>
<dbReference type="Gene3D" id="1.10.1200.10">
    <property type="entry name" value="ACP-like"/>
    <property type="match status" value="1"/>
</dbReference>
<dbReference type="InterPro" id="IPR003231">
    <property type="entry name" value="ACP"/>
</dbReference>
<keyword evidence="6 7" id="KW-0275">Fatty acid biosynthesis</keyword>
<feature type="modified residue" description="O-(pantetheine 4'-phosphoryl)serine" evidence="7">
    <location>
        <position position="78"/>
    </location>
</feature>
<evidence type="ECO:0000313" key="11">
    <source>
        <dbReference type="Proteomes" id="UP000635902"/>
    </source>
</evidence>
<evidence type="ECO:0000256" key="1">
    <source>
        <dbReference type="ARBA" id="ARBA00022450"/>
    </source>
</evidence>
<dbReference type="SUPFAM" id="SSF47336">
    <property type="entry name" value="ACP-like"/>
    <property type="match status" value="1"/>
</dbReference>
<comment type="caution">
    <text evidence="10">The sequence shown here is derived from an EMBL/GenBank/DDBJ whole genome shotgun (WGS) entry which is preliminary data.</text>
</comment>
<accession>A0ABR9ZKG8</accession>
<organism evidence="10 11">
    <name type="scientific">Corynebacterium suicordis DSM 45110</name>
    <dbReference type="NCBI Taxonomy" id="1121369"/>
    <lineage>
        <taxon>Bacteria</taxon>
        <taxon>Bacillati</taxon>
        <taxon>Actinomycetota</taxon>
        <taxon>Actinomycetes</taxon>
        <taxon>Mycobacteriales</taxon>
        <taxon>Corynebacteriaceae</taxon>
        <taxon>Corynebacterium</taxon>
    </lineage>
</organism>
<dbReference type="RefSeq" id="WP_194556768.1">
    <property type="nucleotide sequence ID" value="NZ_JADKMY010000002.1"/>
</dbReference>
<keyword evidence="2 7" id="KW-0444">Lipid biosynthesis</keyword>
<keyword evidence="3 7" id="KW-0597">Phosphoprotein</keyword>
<dbReference type="PANTHER" id="PTHR20863">
    <property type="entry name" value="ACYL CARRIER PROTEIN"/>
    <property type="match status" value="1"/>
</dbReference>
<sequence length="122" mass="12714">MAQDTAGISDQAKQQLAEALGGSTAASANGKLNGSAKDAGAAGSVHERVTKILADATGVEHEEITDHSTLSGHLGVDSLTLVDVAVRLEEEFNVRIEDEEIISTEQVGQLVELVESRSSESN</sequence>
<dbReference type="InterPro" id="IPR009081">
    <property type="entry name" value="PP-bd_ACP"/>
</dbReference>
<proteinExistence type="inferred from homology"/>
<gene>
    <name evidence="7" type="primary">acpP</name>
    <name evidence="10" type="ORF">IRY30_07275</name>
</gene>
<keyword evidence="1 7" id="KW-0596">Phosphopantetheine</keyword>
<comment type="PTM">
    <text evidence="7">4'-phosphopantetheine is transferred from CoA to a specific serine of apo-ACP by AcpS. This modification is essential for activity because fatty acids are bound in thioester linkage to the sulfhydryl of the prosthetic group.</text>
</comment>
<dbReference type="HAMAP" id="MF_01217">
    <property type="entry name" value="Acyl_carrier"/>
    <property type="match status" value="1"/>
</dbReference>
<keyword evidence="4 7" id="KW-0276">Fatty acid metabolism</keyword>
<dbReference type="InterPro" id="IPR036736">
    <property type="entry name" value="ACP-like_sf"/>
</dbReference>
<comment type="subcellular location">
    <subcellularLocation>
        <location evidence="7">Cytoplasm</location>
    </subcellularLocation>
</comment>
<keyword evidence="5 7" id="KW-0443">Lipid metabolism</keyword>
<evidence type="ECO:0000256" key="7">
    <source>
        <dbReference type="HAMAP-Rule" id="MF_01217"/>
    </source>
</evidence>
<dbReference type="EMBL" id="JADKMY010000002">
    <property type="protein sequence ID" value="MBF4553879.1"/>
    <property type="molecule type" value="Genomic_DNA"/>
</dbReference>
<evidence type="ECO:0000256" key="6">
    <source>
        <dbReference type="ARBA" id="ARBA00023160"/>
    </source>
</evidence>
<reference evidence="10 11" key="1">
    <citation type="submission" date="2020-10" db="EMBL/GenBank/DDBJ databases">
        <title>Novel species in genus Corynebacterium.</title>
        <authorList>
            <person name="Zhang G."/>
        </authorList>
    </citation>
    <scope>NUCLEOTIDE SEQUENCE [LARGE SCALE GENOMIC DNA]</scope>
    <source>
        <strain evidence="10 11">DSM 45110</strain>
    </source>
</reference>
<name>A0ABR9ZKG8_9CORY</name>
<protein>
    <recommendedName>
        <fullName evidence="7">Acyl carrier protein</fullName>
        <shortName evidence="7">ACP</shortName>
    </recommendedName>
</protein>
<feature type="compositionally biased region" description="Polar residues" evidence="8">
    <location>
        <begin position="1"/>
        <end position="14"/>
    </location>
</feature>
<dbReference type="Pfam" id="PF00550">
    <property type="entry name" value="PP-binding"/>
    <property type="match status" value="1"/>
</dbReference>
<dbReference type="PANTHER" id="PTHR20863:SF76">
    <property type="entry name" value="CARRIER DOMAIN-CONTAINING PROTEIN"/>
    <property type="match status" value="1"/>
</dbReference>
<feature type="region of interest" description="Disordered" evidence="8">
    <location>
        <begin position="1"/>
        <end position="45"/>
    </location>
</feature>
<evidence type="ECO:0000256" key="5">
    <source>
        <dbReference type="ARBA" id="ARBA00023098"/>
    </source>
</evidence>
<evidence type="ECO:0000259" key="9">
    <source>
        <dbReference type="PROSITE" id="PS50075"/>
    </source>
</evidence>
<evidence type="ECO:0000313" key="10">
    <source>
        <dbReference type="EMBL" id="MBF4553879.1"/>
    </source>
</evidence>
<evidence type="ECO:0000256" key="4">
    <source>
        <dbReference type="ARBA" id="ARBA00022832"/>
    </source>
</evidence>
<comment type="function">
    <text evidence="7">Carrier of the growing fatty acid chain in fatty acid biosynthesis.</text>
</comment>
<feature type="domain" description="Carrier" evidence="9">
    <location>
        <begin position="43"/>
        <end position="118"/>
    </location>
</feature>
<dbReference type="InterPro" id="IPR006162">
    <property type="entry name" value="Ppantetheine_attach_site"/>
</dbReference>
<keyword evidence="11" id="KW-1185">Reference proteome</keyword>
<dbReference type="Proteomes" id="UP000635902">
    <property type="component" value="Unassembled WGS sequence"/>
</dbReference>
<comment type="similarity">
    <text evidence="7">Belongs to the acyl carrier protein (ACP) family.</text>
</comment>
<evidence type="ECO:0000256" key="3">
    <source>
        <dbReference type="ARBA" id="ARBA00022553"/>
    </source>
</evidence>
<evidence type="ECO:0000256" key="2">
    <source>
        <dbReference type="ARBA" id="ARBA00022516"/>
    </source>
</evidence>
<comment type="pathway">
    <text evidence="7">Lipid metabolism; fatty acid biosynthesis.</text>
</comment>